<dbReference type="VEuPathDB" id="TrichDB:TVAGG3_0539840"/>
<feature type="repeat" description="WD" evidence="3">
    <location>
        <begin position="348"/>
        <end position="390"/>
    </location>
</feature>
<evidence type="ECO:0000256" key="2">
    <source>
        <dbReference type="ARBA" id="ARBA00022737"/>
    </source>
</evidence>
<dbReference type="InterPro" id="IPR001680">
    <property type="entry name" value="WD40_rpt"/>
</dbReference>
<dbReference type="VEuPathDB" id="TrichDB:TVAG_308110"/>
<dbReference type="eggNOG" id="KOG0644">
    <property type="taxonomic scope" value="Eukaryota"/>
</dbReference>
<dbReference type="KEGG" id="tva:4766103"/>
<gene>
    <name evidence="4" type="ORF">TVAG_308110</name>
</gene>
<evidence type="ECO:0000256" key="1">
    <source>
        <dbReference type="ARBA" id="ARBA00022574"/>
    </source>
</evidence>
<dbReference type="PANTHER" id="PTHR44464">
    <property type="entry name" value="WD REPEAT-CONTAINING PROTEIN 17"/>
    <property type="match status" value="1"/>
</dbReference>
<sequence>MEIKFYDSKVPVKSMVFSPLNEHIVLIITREMKWIILNVEEDSITKVSESLNKNVKCSAGYWFHDSPTTIITSDPEMPVLYMWSIASGEIFKTISLAGTKVSSLIGCDEKSIRIYYLNGSVSVYNFTSEVETTIISAGHTDSILSGKFMPHNGNILSTVSVDGRHCFWSIPTMKLNDTMVLKCDDFKRVYCVEYSPGGGYIVTGHDNGYISVYSTETRQLLIKEKLHNGTVLSVSWCKTEPNLIASISSDASCIIYDIEKRKIDTPIEAKQPLQRIQWSPFSTLFGIACKDGNLYIRFTGARYTVINIGKSPLRDIQWSLFDPKIIAAANEDGEIAICDVEMRTFKKFQAHKGHCYSLAWSPSLQDVLISAGRDGFIRIWNAKTMFQISNICAHISSVFCIVMHQDHPFLVATMSKNTTVGLWSIEDCFPELMKNVLSNSDKKLICQKISIKEGSENMEKLVHRVLKDGIKTTFNDKDIVHLNDISIIMKTKAENLLKNIPLDMKVLERAKNSKSKVISAAELYLKMGNHKKYCELMFVCGEFDKVLAAAPYVSYNFWKSLMESRAKIDEKNSFIYNIIAGEANSAIDDLANMKDFDGAFLVLSALQNKKIQKPESISVFKESVTEKIPFYSDYNDISQIFDGYEIITNKIKDYKKKGKIFFAAALYLAFGDYISACWLLSYSGESLWAVEIAKKFNYNEDGFWLFHCTRMISQGIIDEAFDLASLKVKKILMLMLKSEQLDQNFYAKHGLQNQEYYLLQAQHNKSDIKALLYIIGGRTEDGISMLTNKIQKILSEKIFDFVEFEKLIEILERVPTPTPLIIALSYYKAIYKALWLGFIVIIPGLIQCFLEEVNDSNLEFLKCRVEEVGRISSLCTRRVTSTNIRLRNIKQVHSKEPITFDGGRTVNAYSGGFPNIDAEMDLVSIFNTRPTESFFFLEDKTSFMLKTEALKWFSVTPFSPVRSHQRFYPF</sequence>
<dbReference type="PANTHER" id="PTHR44464:SF1">
    <property type="entry name" value="WD REPEAT-CONTAINING PROTEIN 17"/>
    <property type="match status" value="1"/>
</dbReference>
<dbReference type="PROSITE" id="PS00678">
    <property type="entry name" value="WD_REPEATS_1"/>
    <property type="match status" value="1"/>
</dbReference>
<dbReference type="PROSITE" id="PS50294">
    <property type="entry name" value="WD_REPEATS_REGION"/>
    <property type="match status" value="1"/>
</dbReference>
<keyword evidence="5" id="KW-1185">Reference proteome</keyword>
<dbReference type="InterPro" id="IPR036322">
    <property type="entry name" value="WD40_repeat_dom_sf"/>
</dbReference>
<reference evidence="4" key="2">
    <citation type="journal article" date="2007" name="Science">
        <title>Draft genome sequence of the sexually transmitted pathogen Trichomonas vaginalis.</title>
        <authorList>
            <person name="Carlton J.M."/>
            <person name="Hirt R.P."/>
            <person name="Silva J.C."/>
            <person name="Delcher A.L."/>
            <person name="Schatz M."/>
            <person name="Zhao Q."/>
            <person name="Wortman J.R."/>
            <person name="Bidwell S.L."/>
            <person name="Alsmark U.C.M."/>
            <person name="Besteiro S."/>
            <person name="Sicheritz-Ponten T."/>
            <person name="Noel C.J."/>
            <person name="Dacks J.B."/>
            <person name="Foster P.G."/>
            <person name="Simillion C."/>
            <person name="Van de Peer Y."/>
            <person name="Miranda-Saavedra D."/>
            <person name="Barton G.J."/>
            <person name="Westrop G.D."/>
            <person name="Mueller S."/>
            <person name="Dessi D."/>
            <person name="Fiori P.L."/>
            <person name="Ren Q."/>
            <person name="Paulsen I."/>
            <person name="Zhang H."/>
            <person name="Bastida-Corcuera F.D."/>
            <person name="Simoes-Barbosa A."/>
            <person name="Brown M.T."/>
            <person name="Hayes R.D."/>
            <person name="Mukherjee M."/>
            <person name="Okumura C.Y."/>
            <person name="Schneider R."/>
            <person name="Smith A.J."/>
            <person name="Vanacova S."/>
            <person name="Villalvazo M."/>
            <person name="Haas B.J."/>
            <person name="Pertea M."/>
            <person name="Feldblyum T.V."/>
            <person name="Utterback T.R."/>
            <person name="Shu C.L."/>
            <person name="Osoegawa K."/>
            <person name="de Jong P.J."/>
            <person name="Hrdy I."/>
            <person name="Horvathova L."/>
            <person name="Zubacova Z."/>
            <person name="Dolezal P."/>
            <person name="Malik S.B."/>
            <person name="Logsdon J.M. Jr."/>
            <person name="Henze K."/>
            <person name="Gupta A."/>
            <person name="Wang C.C."/>
            <person name="Dunne R.L."/>
            <person name="Upcroft J.A."/>
            <person name="Upcroft P."/>
            <person name="White O."/>
            <person name="Salzberg S.L."/>
            <person name="Tang P."/>
            <person name="Chiu C.-H."/>
            <person name="Lee Y.-S."/>
            <person name="Embley T.M."/>
            <person name="Coombs G.H."/>
            <person name="Mottram J.C."/>
            <person name="Tachezy J."/>
            <person name="Fraser-Liggett C.M."/>
            <person name="Johnson P.J."/>
        </authorList>
    </citation>
    <scope>NUCLEOTIDE SEQUENCE [LARGE SCALE GENOMIC DNA]</scope>
    <source>
        <strain evidence="4">G3</strain>
    </source>
</reference>
<dbReference type="EMBL" id="DS113383">
    <property type="protein sequence ID" value="EAY08205.1"/>
    <property type="molecule type" value="Genomic_DNA"/>
</dbReference>
<accession>A2EGL0</accession>
<dbReference type="AlphaFoldDB" id="A2EGL0"/>
<organism evidence="4 5">
    <name type="scientific">Trichomonas vaginalis (strain ATCC PRA-98 / G3)</name>
    <dbReference type="NCBI Taxonomy" id="412133"/>
    <lineage>
        <taxon>Eukaryota</taxon>
        <taxon>Metamonada</taxon>
        <taxon>Parabasalia</taxon>
        <taxon>Trichomonadida</taxon>
        <taxon>Trichomonadidae</taxon>
        <taxon>Trichomonas</taxon>
    </lineage>
</organism>
<dbReference type="OrthoDB" id="2161379at2759"/>
<keyword evidence="2" id="KW-0677">Repeat</keyword>
<keyword evidence="1 3" id="KW-0853">WD repeat</keyword>
<dbReference type="Pfam" id="PF00400">
    <property type="entry name" value="WD40"/>
    <property type="match status" value="3"/>
</dbReference>
<dbReference type="InParanoid" id="A2EGL0"/>
<dbReference type="SMART" id="SM00320">
    <property type="entry name" value="WD40"/>
    <property type="match status" value="7"/>
</dbReference>
<proteinExistence type="predicted"/>
<dbReference type="PROSITE" id="PS50082">
    <property type="entry name" value="WD_REPEATS_2"/>
    <property type="match status" value="1"/>
</dbReference>
<dbReference type="SUPFAM" id="SSF50978">
    <property type="entry name" value="WD40 repeat-like"/>
    <property type="match status" value="2"/>
</dbReference>
<reference evidence="4" key="1">
    <citation type="submission" date="2006-10" db="EMBL/GenBank/DDBJ databases">
        <authorList>
            <person name="Amadeo P."/>
            <person name="Zhao Q."/>
            <person name="Wortman J."/>
            <person name="Fraser-Liggett C."/>
            <person name="Carlton J."/>
        </authorList>
    </citation>
    <scope>NUCLEOTIDE SEQUENCE</scope>
    <source>
        <strain evidence="4">G3</strain>
    </source>
</reference>
<dbReference type="STRING" id="5722.A2EGL0"/>
<dbReference type="SMR" id="A2EGL0"/>
<dbReference type="RefSeq" id="XP_001320428.1">
    <property type="nucleotide sequence ID" value="XM_001320393.1"/>
</dbReference>
<protein>
    <recommendedName>
        <fullName evidence="6">WD repeat protein</fullName>
    </recommendedName>
</protein>
<dbReference type="InterPro" id="IPR019775">
    <property type="entry name" value="WD40_repeat_CS"/>
</dbReference>
<evidence type="ECO:0000313" key="5">
    <source>
        <dbReference type="Proteomes" id="UP000001542"/>
    </source>
</evidence>
<dbReference type="Gene3D" id="2.130.10.10">
    <property type="entry name" value="YVTN repeat-like/Quinoprotein amine dehydrogenase"/>
    <property type="match status" value="2"/>
</dbReference>
<evidence type="ECO:0000313" key="4">
    <source>
        <dbReference type="EMBL" id="EAY08205.1"/>
    </source>
</evidence>
<evidence type="ECO:0000256" key="3">
    <source>
        <dbReference type="PROSITE-ProRule" id="PRU00221"/>
    </source>
</evidence>
<dbReference type="InterPro" id="IPR015943">
    <property type="entry name" value="WD40/YVTN_repeat-like_dom_sf"/>
</dbReference>
<dbReference type="Proteomes" id="UP000001542">
    <property type="component" value="Unassembled WGS sequence"/>
</dbReference>
<evidence type="ECO:0008006" key="6">
    <source>
        <dbReference type="Google" id="ProtNLM"/>
    </source>
</evidence>
<name>A2EGL0_TRIV3</name>